<accession>Q55GH0</accession>
<dbReference type="HOGENOM" id="CLU_2175794_0_0_1"/>
<sequence length="110" mass="13262">MSIRDIVLICTLVPSCIIIVVFSVMVFLRIRRKRIEQINYLKSIKKRNYLSQEQKEKNRLKAKEVDNEIQKKIFENKCFMLQYATRNATYRSTVAWMEKELKKQEDQLKS</sequence>
<name>Q55GH0_DICDI</name>
<comment type="caution">
    <text evidence="2">The sequence shown here is derived from an EMBL/GenBank/DDBJ whole genome shotgun (WGS) entry which is preliminary data.</text>
</comment>
<dbReference type="Proteomes" id="UP000002195">
    <property type="component" value="Unassembled WGS sequence"/>
</dbReference>
<organism evidence="2 3">
    <name type="scientific">Dictyostelium discoideum</name>
    <name type="common">Social amoeba</name>
    <dbReference type="NCBI Taxonomy" id="44689"/>
    <lineage>
        <taxon>Eukaryota</taxon>
        <taxon>Amoebozoa</taxon>
        <taxon>Evosea</taxon>
        <taxon>Eumycetozoa</taxon>
        <taxon>Dictyostelia</taxon>
        <taxon>Dictyosteliales</taxon>
        <taxon>Dictyosteliaceae</taxon>
        <taxon>Dictyostelium</taxon>
    </lineage>
</organism>
<keyword evidence="1" id="KW-0812">Transmembrane</keyword>
<keyword evidence="1" id="KW-1133">Transmembrane helix</keyword>
<feature type="transmembrane region" description="Helical" evidence="1">
    <location>
        <begin position="6"/>
        <end position="28"/>
    </location>
</feature>
<keyword evidence="1" id="KW-0472">Membrane</keyword>
<dbReference type="PaxDb" id="44689-DDB0189454"/>
<protein>
    <submittedName>
        <fullName evidence="2">Uncharacterized protein</fullName>
    </submittedName>
</protein>
<proteinExistence type="predicted"/>
<dbReference type="KEGG" id="ddi:DDB_G0267678"/>
<dbReference type="InParanoid" id="Q55GH0"/>
<dbReference type="EMBL" id="AAFI02000003">
    <property type="protein sequence ID" value="EAL73292.1"/>
    <property type="molecule type" value="Genomic_DNA"/>
</dbReference>
<reference evidence="2 3" key="1">
    <citation type="journal article" date="2005" name="Nature">
        <title>The genome of the social amoeba Dictyostelium discoideum.</title>
        <authorList>
            <consortium name="The Dictyostelium discoideum Sequencing Consortium"/>
            <person name="Eichinger L."/>
            <person name="Pachebat J.A."/>
            <person name="Glockner G."/>
            <person name="Rajandream M.A."/>
            <person name="Sucgang R."/>
            <person name="Berriman M."/>
            <person name="Song J."/>
            <person name="Olsen R."/>
            <person name="Szafranski K."/>
            <person name="Xu Q."/>
            <person name="Tunggal B."/>
            <person name="Kummerfeld S."/>
            <person name="Madera M."/>
            <person name="Konfortov B.A."/>
            <person name="Rivero F."/>
            <person name="Bankier A.T."/>
            <person name="Lehmann R."/>
            <person name="Hamlin N."/>
            <person name="Davies R."/>
            <person name="Gaudet P."/>
            <person name="Fey P."/>
            <person name="Pilcher K."/>
            <person name="Chen G."/>
            <person name="Saunders D."/>
            <person name="Sodergren E."/>
            <person name="Davis P."/>
            <person name="Kerhornou A."/>
            <person name="Nie X."/>
            <person name="Hall N."/>
            <person name="Anjard C."/>
            <person name="Hemphill L."/>
            <person name="Bason N."/>
            <person name="Farbrother P."/>
            <person name="Desany B."/>
            <person name="Just E."/>
            <person name="Morio T."/>
            <person name="Rost R."/>
            <person name="Churcher C."/>
            <person name="Cooper J."/>
            <person name="Haydock S."/>
            <person name="van Driessche N."/>
            <person name="Cronin A."/>
            <person name="Goodhead I."/>
            <person name="Muzny D."/>
            <person name="Mourier T."/>
            <person name="Pain A."/>
            <person name="Lu M."/>
            <person name="Harper D."/>
            <person name="Lindsay R."/>
            <person name="Hauser H."/>
            <person name="James K."/>
            <person name="Quiles M."/>
            <person name="Madan Babu M."/>
            <person name="Saito T."/>
            <person name="Buchrieser C."/>
            <person name="Wardroper A."/>
            <person name="Felder M."/>
            <person name="Thangavelu M."/>
            <person name="Johnson D."/>
            <person name="Knights A."/>
            <person name="Loulseged H."/>
            <person name="Mungall K."/>
            <person name="Oliver K."/>
            <person name="Price C."/>
            <person name="Quail M.A."/>
            <person name="Urushihara H."/>
            <person name="Hernandez J."/>
            <person name="Rabbinowitsch E."/>
            <person name="Steffen D."/>
            <person name="Sanders M."/>
            <person name="Ma J."/>
            <person name="Kohara Y."/>
            <person name="Sharp S."/>
            <person name="Simmonds M."/>
            <person name="Spiegler S."/>
            <person name="Tivey A."/>
            <person name="Sugano S."/>
            <person name="White B."/>
            <person name="Walker D."/>
            <person name="Woodward J."/>
            <person name="Winckler T."/>
            <person name="Tanaka Y."/>
            <person name="Shaulsky G."/>
            <person name="Schleicher M."/>
            <person name="Weinstock G."/>
            <person name="Rosenthal A."/>
            <person name="Cox E.C."/>
            <person name="Chisholm R.L."/>
            <person name="Gibbs R."/>
            <person name="Loomis W.F."/>
            <person name="Platzer M."/>
            <person name="Kay R.R."/>
            <person name="Williams J."/>
            <person name="Dear P.H."/>
            <person name="Noegel A.A."/>
            <person name="Barrell B."/>
            <person name="Kuspa A."/>
        </authorList>
    </citation>
    <scope>NUCLEOTIDE SEQUENCE [LARGE SCALE GENOMIC DNA]</scope>
    <source>
        <strain evidence="2 3">AX4</strain>
    </source>
</reference>
<dbReference type="SMR" id="Q55GH0"/>
<evidence type="ECO:0000256" key="1">
    <source>
        <dbReference type="SAM" id="Phobius"/>
    </source>
</evidence>
<evidence type="ECO:0000313" key="3">
    <source>
        <dbReference type="Proteomes" id="UP000002195"/>
    </source>
</evidence>
<dbReference type="RefSeq" id="XP_647214.1">
    <property type="nucleotide sequence ID" value="XM_642122.1"/>
</dbReference>
<dbReference type="VEuPathDB" id="AmoebaDB:DDB_G0267678"/>
<gene>
    <name evidence="2" type="ORF">DDB_G0267678</name>
</gene>
<dbReference type="GeneID" id="8616018"/>
<evidence type="ECO:0000313" key="2">
    <source>
        <dbReference type="EMBL" id="EAL73292.1"/>
    </source>
</evidence>
<keyword evidence="3" id="KW-1185">Reference proteome</keyword>
<dbReference type="AlphaFoldDB" id="Q55GH0"/>